<evidence type="ECO:0000256" key="12">
    <source>
        <dbReference type="SAM" id="Phobius"/>
    </source>
</evidence>
<keyword evidence="10" id="KW-0175">Coiled coil</keyword>
<dbReference type="SUPFAM" id="SSF55874">
    <property type="entry name" value="ATPase domain of HSP90 chaperone/DNA topoisomerase II/histidine kinase"/>
    <property type="match status" value="1"/>
</dbReference>
<keyword evidence="6 12" id="KW-0812">Transmembrane</keyword>
<evidence type="ECO:0000256" key="5">
    <source>
        <dbReference type="ARBA" id="ARBA00022679"/>
    </source>
</evidence>
<sequence>MASHVDGPGPDISATPGAAPPGARPPAGHDTAPARSTGTPAPAPAPTPATQPAPSSTAPSNTAPAASAPATATAPSSTPPSSGSRRSRRTTQQLLTRGVCAALAVLAVLSVVGMVFFARATSVSDDLLDRTTPALVNSANLESALINQETGIRGYGLSGQRDFLQPYTEGATQERQAVAQLHRLLPAGSPASRDLTAVLKVADHWQDRIARPIAAEPAGAPAPLATQRADEGRKDFDAVRAALTVQQTRLRAQQVSTRAELNHIDTERDVVFVVIAGVVLLLAVLIFVGLRRVVTGPLDRLSQDVRRVSRGDFNHPVEGAGPADLRRLASDVNTMRERLAAELVFTNRARDQLDEQAADLRRSNAELEQFAYVASHDLQEPLRKVASFCQLLERRYAAQLDDRARTYIGFAVDGANRMQGLINDLLEFSRVGRLHAEHGPVDLEEVLTRVEDSLSIAIDESGADVRHDPLPTVTGDRTQLSMLMQNLLSNAIKFRSPDRPPRLDVTVVRRGPVWEIAVADNGIGIEQAYAEKVFVIFQRLHTRETYPGNGIGLALCKKIVEYHGGTITLDPDHGPGARLVLTLPVMDDAPPAADDEPLAPAGAEAAGERA</sequence>
<dbReference type="PANTHER" id="PTHR43304">
    <property type="entry name" value="PHYTOCHROME-LIKE PROTEIN CPH1"/>
    <property type="match status" value="1"/>
</dbReference>
<evidence type="ECO:0000256" key="8">
    <source>
        <dbReference type="ARBA" id="ARBA00022989"/>
    </source>
</evidence>
<evidence type="ECO:0000313" key="15">
    <source>
        <dbReference type="EMBL" id="MDI5964870.1"/>
    </source>
</evidence>
<dbReference type="Proteomes" id="UP001156398">
    <property type="component" value="Unassembled WGS sequence"/>
</dbReference>
<evidence type="ECO:0000256" key="1">
    <source>
        <dbReference type="ARBA" id="ARBA00000085"/>
    </source>
</evidence>
<keyword evidence="5" id="KW-0808">Transferase</keyword>
<feature type="compositionally biased region" description="Pro residues" evidence="11">
    <location>
        <begin position="41"/>
        <end position="51"/>
    </location>
</feature>
<evidence type="ECO:0000256" key="4">
    <source>
        <dbReference type="ARBA" id="ARBA00022553"/>
    </source>
</evidence>
<keyword evidence="4" id="KW-0597">Phosphoprotein</keyword>
<dbReference type="InterPro" id="IPR036890">
    <property type="entry name" value="HATPase_C_sf"/>
</dbReference>
<name>A0ABT6W382_9ACTN</name>
<dbReference type="InterPro" id="IPR052162">
    <property type="entry name" value="Sensor_kinase/Photoreceptor"/>
</dbReference>
<keyword evidence="7" id="KW-0418">Kinase</keyword>
<dbReference type="Pfam" id="PF00672">
    <property type="entry name" value="HAMP"/>
    <property type="match status" value="1"/>
</dbReference>
<feature type="domain" description="Histidine kinase" evidence="13">
    <location>
        <begin position="373"/>
        <end position="587"/>
    </location>
</feature>
<dbReference type="CDD" id="cd00082">
    <property type="entry name" value="HisKA"/>
    <property type="match status" value="1"/>
</dbReference>
<feature type="domain" description="HAMP" evidence="14">
    <location>
        <begin position="292"/>
        <end position="344"/>
    </location>
</feature>
<evidence type="ECO:0000256" key="7">
    <source>
        <dbReference type="ARBA" id="ARBA00022777"/>
    </source>
</evidence>
<evidence type="ECO:0000313" key="16">
    <source>
        <dbReference type="Proteomes" id="UP001156398"/>
    </source>
</evidence>
<dbReference type="RefSeq" id="WP_271324012.1">
    <property type="nucleotide sequence ID" value="NZ_JAAGKO020000028.1"/>
</dbReference>
<dbReference type="InterPro" id="IPR003594">
    <property type="entry name" value="HATPase_dom"/>
</dbReference>
<dbReference type="InterPro" id="IPR007891">
    <property type="entry name" value="CHASE3"/>
</dbReference>
<feature type="transmembrane region" description="Helical" evidence="12">
    <location>
        <begin position="270"/>
        <end position="290"/>
    </location>
</feature>
<accession>A0ABT6W382</accession>
<comment type="caution">
    <text evidence="15">The sequence shown here is derived from an EMBL/GenBank/DDBJ whole genome shotgun (WGS) entry which is preliminary data.</text>
</comment>
<gene>
    <name evidence="15" type="ORF">POF43_019440</name>
</gene>
<dbReference type="InterPro" id="IPR004358">
    <property type="entry name" value="Sig_transdc_His_kin-like_C"/>
</dbReference>
<dbReference type="PROSITE" id="PS50885">
    <property type="entry name" value="HAMP"/>
    <property type="match status" value="1"/>
</dbReference>
<dbReference type="SMART" id="SM00304">
    <property type="entry name" value="HAMP"/>
    <property type="match status" value="1"/>
</dbReference>
<dbReference type="SMART" id="SM00388">
    <property type="entry name" value="HisKA"/>
    <property type="match status" value="1"/>
</dbReference>
<dbReference type="Gene3D" id="3.30.565.10">
    <property type="entry name" value="Histidine kinase-like ATPase, C-terminal domain"/>
    <property type="match status" value="1"/>
</dbReference>
<feature type="compositionally biased region" description="Low complexity" evidence="11">
    <location>
        <begin position="52"/>
        <end position="84"/>
    </location>
</feature>
<evidence type="ECO:0000259" key="13">
    <source>
        <dbReference type="PROSITE" id="PS50109"/>
    </source>
</evidence>
<feature type="coiled-coil region" evidence="10">
    <location>
        <begin position="336"/>
        <end position="370"/>
    </location>
</feature>
<evidence type="ECO:0000256" key="10">
    <source>
        <dbReference type="SAM" id="Coils"/>
    </source>
</evidence>
<protein>
    <recommendedName>
        <fullName evidence="3">histidine kinase</fullName>
        <ecNumber evidence="3">2.7.13.3</ecNumber>
    </recommendedName>
</protein>
<dbReference type="SMART" id="SM00387">
    <property type="entry name" value="HATPase_c"/>
    <property type="match status" value="1"/>
</dbReference>
<keyword evidence="9" id="KW-0902">Two-component regulatory system</keyword>
<evidence type="ECO:0000256" key="11">
    <source>
        <dbReference type="SAM" id="MobiDB-lite"/>
    </source>
</evidence>
<dbReference type="EC" id="2.7.13.3" evidence="3"/>
<dbReference type="PANTHER" id="PTHR43304:SF1">
    <property type="entry name" value="PAC DOMAIN-CONTAINING PROTEIN"/>
    <property type="match status" value="1"/>
</dbReference>
<dbReference type="Pfam" id="PF00512">
    <property type="entry name" value="HisKA"/>
    <property type="match status" value="1"/>
</dbReference>
<feature type="compositionally biased region" description="Low complexity" evidence="11">
    <location>
        <begin position="25"/>
        <end position="40"/>
    </location>
</feature>
<dbReference type="InterPro" id="IPR003661">
    <property type="entry name" value="HisK_dim/P_dom"/>
</dbReference>
<dbReference type="EMBL" id="JAAGKO020000028">
    <property type="protein sequence ID" value="MDI5964870.1"/>
    <property type="molecule type" value="Genomic_DNA"/>
</dbReference>
<dbReference type="Gene3D" id="1.10.287.130">
    <property type="match status" value="1"/>
</dbReference>
<dbReference type="InterPro" id="IPR036097">
    <property type="entry name" value="HisK_dim/P_sf"/>
</dbReference>
<comment type="catalytic activity">
    <reaction evidence="1">
        <text>ATP + protein L-histidine = ADP + protein N-phospho-L-histidine.</text>
        <dbReference type="EC" id="2.7.13.3"/>
    </reaction>
</comment>
<keyword evidence="16" id="KW-1185">Reference proteome</keyword>
<keyword evidence="12" id="KW-0472">Membrane</keyword>
<feature type="region of interest" description="Disordered" evidence="11">
    <location>
        <begin position="590"/>
        <end position="610"/>
    </location>
</feature>
<evidence type="ECO:0000256" key="3">
    <source>
        <dbReference type="ARBA" id="ARBA00012438"/>
    </source>
</evidence>
<organism evidence="15 16">
    <name type="scientific">Streptantibioticus silvisoli</name>
    <dbReference type="NCBI Taxonomy" id="2705255"/>
    <lineage>
        <taxon>Bacteria</taxon>
        <taxon>Bacillati</taxon>
        <taxon>Actinomycetota</taxon>
        <taxon>Actinomycetes</taxon>
        <taxon>Kitasatosporales</taxon>
        <taxon>Streptomycetaceae</taxon>
        <taxon>Streptantibioticus</taxon>
    </lineage>
</organism>
<dbReference type="PROSITE" id="PS50109">
    <property type="entry name" value="HIS_KIN"/>
    <property type="match status" value="1"/>
</dbReference>
<evidence type="ECO:0000256" key="2">
    <source>
        <dbReference type="ARBA" id="ARBA00004236"/>
    </source>
</evidence>
<dbReference type="InterPro" id="IPR005467">
    <property type="entry name" value="His_kinase_dom"/>
</dbReference>
<proteinExistence type="predicted"/>
<dbReference type="CDD" id="cd06225">
    <property type="entry name" value="HAMP"/>
    <property type="match status" value="1"/>
</dbReference>
<feature type="region of interest" description="Disordered" evidence="11">
    <location>
        <begin position="1"/>
        <end position="91"/>
    </location>
</feature>
<keyword evidence="8 12" id="KW-1133">Transmembrane helix</keyword>
<feature type="transmembrane region" description="Helical" evidence="12">
    <location>
        <begin position="94"/>
        <end position="118"/>
    </location>
</feature>
<dbReference type="Pfam" id="PF02518">
    <property type="entry name" value="HATPase_c"/>
    <property type="match status" value="1"/>
</dbReference>
<dbReference type="SUPFAM" id="SSF158472">
    <property type="entry name" value="HAMP domain-like"/>
    <property type="match status" value="1"/>
</dbReference>
<dbReference type="InterPro" id="IPR003660">
    <property type="entry name" value="HAMP_dom"/>
</dbReference>
<reference evidence="15 16" key="1">
    <citation type="submission" date="2023-05" db="EMBL/GenBank/DDBJ databases">
        <title>Streptantibioticus silvisoli sp. nov., acidotolerant actinomycetes 1 from pine litter.</title>
        <authorList>
            <person name="Swiecimska M."/>
            <person name="Golinska P."/>
            <person name="Sangal V."/>
            <person name="Wachnowicz B."/>
            <person name="Goodfellow M."/>
        </authorList>
    </citation>
    <scope>NUCLEOTIDE SEQUENCE [LARGE SCALE GENOMIC DNA]</scope>
    <source>
        <strain evidence="15 16">SL54</strain>
    </source>
</reference>
<dbReference type="SUPFAM" id="SSF47384">
    <property type="entry name" value="Homodimeric domain of signal transducing histidine kinase"/>
    <property type="match status" value="1"/>
</dbReference>
<dbReference type="PRINTS" id="PR00344">
    <property type="entry name" value="BCTRLSENSOR"/>
</dbReference>
<dbReference type="Gene3D" id="6.10.340.10">
    <property type="match status" value="1"/>
</dbReference>
<dbReference type="Pfam" id="PF05227">
    <property type="entry name" value="CHASE3"/>
    <property type="match status" value="1"/>
</dbReference>
<evidence type="ECO:0000256" key="9">
    <source>
        <dbReference type="ARBA" id="ARBA00023012"/>
    </source>
</evidence>
<evidence type="ECO:0000259" key="14">
    <source>
        <dbReference type="PROSITE" id="PS50885"/>
    </source>
</evidence>
<comment type="subcellular location">
    <subcellularLocation>
        <location evidence="2">Cell membrane</location>
    </subcellularLocation>
</comment>
<evidence type="ECO:0000256" key="6">
    <source>
        <dbReference type="ARBA" id="ARBA00022692"/>
    </source>
</evidence>